<keyword evidence="4" id="KW-0716">Sensory transduction</keyword>
<feature type="transmembrane region" description="Helical" evidence="10">
    <location>
        <begin position="35"/>
        <end position="57"/>
    </location>
</feature>
<sequence>VFVDFACFLFILFSYVQIFRAVLRIPSEQGRHKAFSTCLPHLAVVSLFVSTGMVAYLKPPSISLPSLELMMAVLYSMVPPTLNPIIYSMRNKELK</sequence>
<dbReference type="InterPro" id="IPR017452">
    <property type="entry name" value="GPCR_Rhodpsn_7TM"/>
</dbReference>
<evidence type="ECO:0000256" key="6">
    <source>
        <dbReference type="ARBA" id="ARBA00023040"/>
    </source>
</evidence>
<evidence type="ECO:0000256" key="2">
    <source>
        <dbReference type="ARBA" id="ARBA00022475"/>
    </source>
</evidence>
<evidence type="ECO:0000256" key="3">
    <source>
        <dbReference type="ARBA" id="ARBA00022692"/>
    </source>
</evidence>
<name>A0A7L1KHL7_RYNNI</name>
<dbReference type="GO" id="GO:0004984">
    <property type="term" value="F:olfactory receptor activity"/>
    <property type="evidence" value="ECO:0007669"/>
    <property type="project" value="InterPro"/>
</dbReference>
<keyword evidence="5 10" id="KW-1133">Transmembrane helix</keyword>
<dbReference type="OrthoDB" id="9836137at2759"/>
<accession>A0A7L1KHL7</accession>
<reference evidence="12 13" key="1">
    <citation type="submission" date="2019-09" db="EMBL/GenBank/DDBJ databases">
        <title>Bird 10,000 Genomes (B10K) Project - Family phase.</title>
        <authorList>
            <person name="Zhang G."/>
        </authorList>
    </citation>
    <scope>NUCLEOTIDE SEQUENCE [LARGE SCALE GENOMIC DNA]</scope>
    <source>
        <strain evidence="12">B10K-DU-002-16</strain>
        <tissue evidence="12">Muscle</tissue>
    </source>
</reference>
<keyword evidence="2" id="KW-1003">Cell membrane</keyword>
<dbReference type="Proteomes" id="UP000525416">
    <property type="component" value="Unassembled WGS sequence"/>
</dbReference>
<feature type="transmembrane region" description="Helical" evidence="10">
    <location>
        <begin position="69"/>
        <end position="89"/>
    </location>
</feature>
<dbReference type="GO" id="GO:0004930">
    <property type="term" value="F:G protein-coupled receptor activity"/>
    <property type="evidence" value="ECO:0007669"/>
    <property type="project" value="UniProtKB-KW"/>
</dbReference>
<dbReference type="Pfam" id="PF13853">
    <property type="entry name" value="7tm_4"/>
    <property type="match status" value="1"/>
</dbReference>
<keyword evidence="4" id="KW-0552">Olfaction</keyword>
<proteinExistence type="predicted"/>
<dbReference type="PANTHER" id="PTHR26452">
    <property type="entry name" value="OLFACTORY RECEPTOR"/>
    <property type="match status" value="1"/>
</dbReference>
<dbReference type="Gene3D" id="1.20.1070.10">
    <property type="entry name" value="Rhodopsin 7-helix transmembrane proteins"/>
    <property type="match status" value="1"/>
</dbReference>
<dbReference type="AlphaFoldDB" id="A0A7L1KHL7"/>
<evidence type="ECO:0000256" key="10">
    <source>
        <dbReference type="SAM" id="Phobius"/>
    </source>
</evidence>
<evidence type="ECO:0000256" key="8">
    <source>
        <dbReference type="ARBA" id="ARBA00023170"/>
    </source>
</evidence>
<dbReference type="EMBL" id="VXBH01009444">
    <property type="protein sequence ID" value="NXN61616.1"/>
    <property type="molecule type" value="Genomic_DNA"/>
</dbReference>
<feature type="domain" description="G-protein coupled receptors family 1 profile" evidence="11">
    <location>
        <begin position="1"/>
        <end position="87"/>
    </location>
</feature>
<keyword evidence="7 10" id="KW-0472">Membrane</keyword>
<evidence type="ECO:0000256" key="5">
    <source>
        <dbReference type="ARBA" id="ARBA00022989"/>
    </source>
</evidence>
<evidence type="ECO:0000313" key="12">
    <source>
        <dbReference type="EMBL" id="NXN61616.1"/>
    </source>
</evidence>
<keyword evidence="6" id="KW-0297">G-protein coupled receptor</keyword>
<dbReference type="PROSITE" id="PS50262">
    <property type="entry name" value="G_PROTEIN_RECEP_F1_2"/>
    <property type="match status" value="1"/>
</dbReference>
<evidence type="ECO:0000256" key="4">
    <source>
        <dbReference type="ARBA" id="ARBA00022725"/>
    </source>
</evidence>
<keyword evidence="3 10" id="KW-0812">Transmembrane</keyword>
<organism evidence="12 13">
    <name type="scientific">Rynchops niger</name>
    <name type="common">Black skimmer</name>
    <dbReference type="NCBI Taxonomy" id="227184"/>
    <lineage>
        <taxon>Eukaryota</taxon>
        <taxon>Metazoa</taxon>
        <taxon>Chordata</taxon>
        <taxon>Craniata</taxon>
        <taxon>Vertebrata</taxon>
        <taxon>Euteleostomi</taxon>
        <taxon>Archelosauria</taxon>
        <taxon>Archosauria</taxon>
        <taxon>Dinosauria</taxon>
        <taxon>Saurischia</taxon>
        <taxon>Theropoda</taxon>
        <taxon>Coelurosauria</taxon>
        <taxon>Aves</taxon>
        <taxon>Neognathae</taxon>
        <taxon>Neoaves</taxon>
        <taxon>Charadriiformes</taxon>
        <taxon>Laridae</taxon>
        <taxon>Rynchops</taxon>
    </lineage>
</organism>
<keyword evidence="8" id="KW-0675">Receptor</keyword>
<dbReference type="SUPFAM" id="SSF81321">
    <property type="entry name" value="Family A G protein-coupled receptor-like"/>
    <property type="match status" value="1"/>
</dbReference>
<evidence type="ECO:0000256" key="1">
    <source>
        <dbReference type="ARBA" id="ARBA00004651"/>
    </source>
</evidence>
<evidence type="ECO:0000256" key="7">
    <source>
        <dbReference type="ARBA" id="ARBA00023136"/>
    </source>
</evidence>
<dbReference type="InterPro" id="IPR050516">
    <property type="entry name" value="Olfactory_GPCR"/>
</dbReference>
<gene>
    <name evidence="12" type="primary">Or14a16</name>
    <name evidence="12" type="ORF">RYNNIG_R00023</name>
</gene>
<comment type="caution">
    <text evidence="12">The sequence shown here is derived from an EMBL/GenBank/DDBJ whole genome shotgun (WGS) entry which is preliminary data.</text>
</comment>
<feature type="non-terminal residue" evidence="12">
    <location>
        <position position="1"/>
    </location>
</feature>
<keyword evidence="9" id="KW-0807">Transducer</keyword>
<evidence type="ECO:0000313" key="13">
    <source>
        <dbReference type="Proteomes" id="UP000525416"/>
    </source>
</evidence>
<dbReference type="InterPro" id="IPR000725">
    <property type="entry name" value="Olfact_rcpt"/>
</dbReference>
<feature type="transmembrane region" description="Helical" evidence="10">
    <location>
        <begin position="6"/>
        <end position="23"/>
    </location>
</feature>
<evidence type="ECO:0000256" key="9">
    <source>
        <dbReference type="ARBA" id="ARBA00023224"/>
    </source>
</evidence>
<feature type="non-terminal residue" evidence="12">
    <location>
        <position position="95"/>
    </location>
</feature>
<comment type="subcellular location">
    <subcellularLocation>
        <location evidence="1">Cell membrane</location>
        <topology evidence="1">Multi-pass membrane protein</topology>
    </subcellularLocation>
</comment>
<dbReference type="PRINTS" id="PR00245">
    <property type="entry name" value="OLFACTORYR"/>
</dbReference>
<protein>
    <submittedName>
        <fullName evidence="12">O14AG protein</fullName>
    </submittedName>
</protein>
<keyword evidence="13" id="KW-1185">Reference proteome</keyword>
<evidence type="ECO:0000259" key="11">
    <source>
        <dbReference type="PROSITE" id="PS50262"/>
    </source>
</evidence>
<dbReference type="GO" id="GO:0005886">
    <property type="term" value="C:plasma membrane"/>
    <property type="evidence" value="ECO:0007669"/>
    <property type="project" value="UniProtKB-SubCell"/>
</dbReference>